<comment type="caution">
    <text evidence="1">The sequence shown here is derived from an EMBL/GenBank/DDBJ whole genome shotgun (WGS) entry which is preliminary data.</text>
</comment>
<evidence type="ECO:0000313" key="2">
    <source>
        <dbReference type="Proteomes" id="UP000239936"/>
    </source>
</evidence>
<dbReference type="EMBL" id="PPGH01000022">
    <property type="protein sequence ID" value="PQJ96958.1"/>
    <property type="molecule type" value="Genomic_DNA"/>
</dbReference>
<accession>A0A2S7XTZ2</accession>
<dbReference type="RefSeq" id="WP_105073007.1">
    <property type="nucleotide sequence ID" value="NZ_PPGH01000022.1"/>
</dbReference>
<evidence type="ECO:0000313" key="1">
    <source>
        <dbReference type="EMBL" id="PQJ96958.1"/>
    </source>
</evidence>
<organism evidence="1 2">
    <name type="scientific">Chromatium okenii</name>
    <dbReference type="NCBI Taxonomy" id="61644"/>
    <lineage>
        <taxon>Bacteria</taxon>
        <taxon>Pseudomonadati</taxon>
        <taxon>Pseudomonadota</taxon>
        <taxon>Gammaproteobacteria</taxon>
        <taxon>Chromatiales</taxon>
        <taxon>Chromatiaceae</taxon>
        <taxon>Chromatium</taxon>
    </lineage>
</organism>
<keyword evidence="2" id="KW-1185">Reference proteome</keyword>
<proteinExistence type="predicted"/>
<dbReference type="Proteomes" id="UP000239936">
    <property type="component" value="Unassembled WGS sequence"/>
</dbReference>
<gene>
    <name evidence="1" type="ORF">CXB77_04770</name>
</gene>
<sequence>MKKFNYDLQEVKKTLQMMCSGNTFEIRALQAQLDGKDYTGIVSGFFNDPDLAVKELARSPQQVVFTTHSTQLIQPYWHVQIIGYA</sequence>
<protein>
    <submittedName>
        <fullName evidence="1">Uncharacterized protein</fullName>
    </submittedName>
</protein>
<name>A0A2S7XTZ2_9GAMM</name>
<reference evidence="1 2" key="1">
    <citation type="submission" date="2018-01" db="EMBL/GenBank/DDBJ databases">
        <title>The complete genome sequence of Chromatium okenii LaCa, a purple sulfur bacterium with a turbulent life.</title>
        <authorList>
            <person name="Luedin S.M."/>
            <person name="Liechti N."/>
            <person name="Storelli N."/>
            <person name="Danza F."/>
            <person name="Wittwer M."/>
            <person name="Pothier J.F."/>
            <person name="Tonolla M.A."/>
        </authorList>
    </citation>
    <scope>NUCLEOTIDE SEQUENCE [LARGE SCALE GENOMIC DNA]</scope>
    <source>
        <strain evidence="1 2">LaCa</strain>
    </source>
</reference>
<dbReference type="AlphaFoldDB" id="A0A2S7XTZ2"/>